<feature type="domain" description="Myb-like" evidence="5">
    <location>
        <begin position="502"/>
        <end position="576"/>
    </location>
</feature>
<dbReference type="PROSITE" id="PS50090">
    <property type="entry name" value="MYB_LIKE"/>
    <property type="match status" value="2"/>
</dbReference>
<gene>
    <name evidence="7" type="ORF">HIM_03693</name>
</gene>
<evidence type="ECO:0000313" key="8">
    <source>
        <dbReference type="Proteomes" id="UP000054481"/>
    </source>
</evidence>
<evidence type="ECO:0000256" key="2">
    <source>
        <dbReference type="ARBA" id="ARBA00023125"/>
    </source>
</evidence>
<protein>
    <recommendedName>
        <fullName evidence="9">RNA polymerase I termination factor</fullName>
    </recommendedName>
</protein>
<dbReference type="EMBL" id="KQ030509">
    <property type="protein sequence ID" value="KJZ76816.1"/>
    <property type="molecule type" value="Genomic_DNA"/>
</dbReference>
<dbReference type="InterPro" id="IPR051651">
    <property type="entry name" value="DMTF1_DNA-bind_reg"/>
</dbReference>
<dbReference type="SUPFAM" id="SSF46689">
    <property type="entry name" value="Homeodomain-like"/>
    <property type="match status" value="1"/>
</dbReference>
<feature type="domain" description="Myb-like" evidence="5">
    <location>
        <begin position="450"/>
        <end position="499"/>
    </location>
</feature>
<dbReference type="InterPro" id="IPR001005">
    <property type="entry name" value="SANT/Myb"/>
</dbReference>
<feature type="compositionally biased region" description="Basic and acidic residues" evidence="4">
    <location>
        <begin position="60"/>
        <end position="75"/>
    </location>
</feature>
<feature type="region of interest" description="Disordered" evidence="4">
    <location>
        <begin position="1"/>
        <end position="161"/>
    </location>
</feature>
<proteinExistence type="predicted"/>
<keyword evidence="8" id="KW-1185">Reference proteome</keyword>
<reference evidence="7 8" key="1">
    <citation type="journal article" date="2014" name="Genome Biol. Evol.">
        <title>Comparative genomics and transcriptomics analyses reveal divergent lifestyle features of nematode endoparasitic fungus Hirsutella minnesotensis.</title>
        <authorList>
            <person name="Lai Y."/>
            <person name="Liu K."/>
            <person name="Zhang X."/>
            <person name="Zhang X."/>
            <person name="Li K."/>
            <person name="Wang N."/>
            <person name="Shu C."/>
            <person name="Wu Y."/>
            <person name="Wang C."/>
            <person name="Bushley K.E."/>
            <person name="Xiang M."/>
            <person name="Liu X."/>
        </authorList>
    </citation>
    <scope>NUCLEOTIDE SEQUENCE [LARGE SCALE GENOMIC DNA]</scope>
    <source>
        <strain evidence="7 8">3608</strain>
    </source>
</reference>
<accession>A0A0F7ZLZ4</accession>
<dbReference type="PANTHER" id="PTHR46380:SF2">
    <property type="entry name" value="CYCLIN-D-BINDING MYB-LIKE TRANSCRIPTION FACTOR 1"/>
    <property type="match status" value="1"/>
</dbReference>
<dbReference type="InterPro" id="IPR017930">
    <property type="entry name" value="Myb_dom"/>
</dbReference>
<feature type="compositionally biased region" description="Basic residues" evidence="4">
    <location>
        <begin position="44"/>
        <end position="59"/>
    </location>
</feature>
<feature type="compositionally biased region" description="Basic residues" evidence="4">
    <location>
        <begin position="320"/>
        <end position="338"/>
    </location>
</feature>
<feature type="compositionally biased region" description="Basic and acidic residues" evidence="4">
    <location>
        <begin position="762"/>
        <end position="774"/>
    </location>
</feature>
<keyword evidence="3" id="KW-0539">Nucleus</keyword>
<evidence type="ECO:0000313" key="7">
    <source>
        <dbReference type="EMBL" id="KJZ76816.1"/>
    </source>
</evidence>
<dbReference type="GO" id="GO:0003700">
    <property type="term" value="F:DNA-binding transcription factor activity"/>
    <property type="evidence" value="ECO:0007669"/>
    <property type="project" value="TreeGrafter"/>
</dbReference>
<dbReference type="CDD" id="cd00167">
    <property type="entry name" value="SANT"/>
    <property type="match status" value="1"/>
</dbReference>
<dbReference type="Pfam" id="PF13921">
    <property type="entry name" value="Myb_DNA-bind_6"/>
    <property type="match status" value="1"/>
</dbReference>
<feature type="compositionally biased region" description="Polar residues" evidence="4">
    <location>
        <begin position="102"/>
        <end position="111"/>
    </location>
</feature>
<evidence type="ECO:0000259" key="5">
    <source>
        <dbReference type="PROSITE" id="PS50090"/>
    </source>
</evidence>
<feature type="compositionally biased region" description="Low complexity" evidence="4">
    <location>
        <begin position="297"/>
        <end position="319"/>
    </location>
</feature>
<dbReference type="Proteomes" id="UP000054481">
    <property type="component" value="Unassembled WGS sequence"/>
</dbReference>
<feature type="region of interest" description="Disordered" evidence="4">
    <location>
        <begin position="762"/>
        <end position="832"/>
    </location>
</feature>
<feature type="compositionally biased region" description="Basic residues" evidence="4">
    <location>
        <begin position="276"/>
        <end position="286"/>
    </location>
</feature>
<dbReference type="AlphaFoldDB" id="A0A0F7ZLZ4"/>
<dbReference type="SMART" id="SM00717">
    <property type="entry name" value="SANT"/>
    <property type="match status" value="2"/>
</dbReference>
<evidence type="ECO:0000256" key="4">
    <source>
        <dbReference type="SAM" id="MobiDB-lite"/>
    </source>
</evidence>
<sequence>MADVQSDLRDDSDDSAFDRWRSPSPIVFYNSNEPLPPLPESSKPKRSKSASKKNHKKSKKETTPRLEDPGSERLDSQGYSQETPGENEPHASEAMDVDEVAHSNNTTQQMNGDDAVTAKSTLKTTKKRKHPNSADGKRLKKKRAHTRHDAAEEELTSSDRIERQEFQSECIEAAAADFLLRNKSTGPVLENAVEEEVEGSDPQRSPTVARLHRRSQSREAQPRDNNVLPAEVDPMEALAQEAWNEHRQNQTLNADTQDAVEASTPHQTEPSASSPGRRRSSRKKSKPTFFEQPVTELSEQAAEANRAALAELPSPTAATPKRRNRAKKAAKKTAKGKKPTNGQELSPPPTQGVSEEDQAKEERPYRPRRNRLSGHTQGRFSDEELSRIARAVESFRAENDLTQEKVNQMIHEPGGTTAGESHAQLWVRIFAECPDRHRQKVINITRKKFHNFVARGTWTPEQDAELNALINVHGKKWSKIGAIINRHPEDLRDRYRNYLVCGENQRKVNWEEAEEARLTQLIIESMEAIDEMRVSKPNDDLVRLSYEELIDWQNISERMGRTRSRLQCITKWKSLNLRTHGKDKLVSGEPDAQISFGLEKARRQIEAMPDEEKYRLVLAIHRTSVGQDLKIPWQRLVDKRFRNAWHRPTLMLLWRRIRGAVPEGETMTTRDCAQYLVEQYNQSGELPDVVSGGFDDAEETEYIQSIPQFSGPASAHAQQDLVVSESEDEHVEGAADAGLGERQDEVIRQCYQALQDHQDAMDQVEREQAARQPDDIEIDPALTKVPAKKATTAKRTGSGKPPAWKRAKKAPTASMDAIEDIEQTQEEQLDHE</sequence>
<dbReference type="PANTHER" id="PTHR46380">
    <property type="entry name" value="CYCLIN-D-BINDING MYB-LIKE TRANSCRIPTION FACTOR 1"/>
    <property type="match status" value="1"/>
</dbReference>
<feature type="compositionally biased region" description="Acidic residues" evidence="4">
    <location>
        <begin position="817"/>
        <end position="832"/>
    </location>
</feature>
<evidence type="ECO:0000259" key="6">
    <source>
        <dbReference type="PROSITE" id="PS51294"/>
    </source>
</evidence>
<feature type="compositionally biased region" description="Low complexity" evidence="4">
    <location>
        <begin position="781"/>
        <end position="802"/>
    </location>
</feature>
<evidence type="ECO:0000256" key="3">
    <source>
        <dbReference type="ARBA" id="ARBA00023242"/>
    </source>
</evidence>
<dbReference type="PROSITE" id="PS51294">
    <property type="entry name" value="HTH_MYB"/>
    <property type="match status" value="1"/>
</dbReference>
<feature type="region of interest" description="Disordered" evidence="4">
    <location>
        <begin position="191"/>
        <end position="385"/>
    </location>
</feature>
<dbReference type="InterPro" id="IPR009057">
    <property type="entry name" value="Homeodomain-like_sf"/>
</dbReference>
<dbReference type="GO" id="GO:0000976">
    <property type="term" value="F:transcription cis-regulatory region binding"/>
    <property type="evidence" value="ECO:0007669"/>
    <property type="project" value="TreeGrafter"/>
</dbReference>
<name>A0A0F7ZLZ4_9HYPO</name>
<dbReference type="OrthoDB" id="39591at2759"/>
<feature type="domain" description="HTH myb-type" evidence="6">
    <location>
        <begin position="450"/>
        <end position="503"/>
    </location>
</feature>
<evidence type="ECO:0008006" key="9">
    <source>
        <dbReference type="Google" id="ProtNLM"/>
    </source>
</evidence>
<dbReference type="GO" id="GO:0005634">
    <property type="term" value="C:nucleus"/>
    <property type="evidence" value="ECO:0007669"/>
    <property type="project" value="UniProtKB-SubCell"/>
</dbReference>
<dbReference type="Gene3D" id="1.10.10.60">
    <property type="entry name" value="Homeodomain-like"/>
    <property type="match status" value="2"/>
</dbReference>
<comment type="subcellular location">
    <subcellularLocation>
        <location evidence="1">Nucleus</location>
    </subcellularLocation>
</comment>
<organism evidence="7 8">
    <name type="scientific">Hirsutella minnesotensis 3608</name>
    <dbReference type="NCBI Taxonomy" id="1043627"/>
    <lineage>
        <taxon>Eukaryota</taxon>
        <taxon>Fungi</taxon>
        <taxon>Dikarya</taxon>
        <taxon>Ascomycota</taxon>
        <taxon>Pezizomycotina</taxon>
        <taxon>Sordariomycetes</taxon>
        <taxon>Hypocreomycetidae</taxon>
        <taxon>Hypocreales</taxon>
        <taxon>Ophiocordycipitaceae</taxon>
        <taxon>Hirsutella</taxon>
    </lineage>
</organism>
<evidence type="ECO:0000256" key="1">
    <source>
        <dbReference type="ARBA" id="ARBA00004123"/>
    </source>
</evidence>
<keyword evidence="2" id="KW-0238">DNA-binding</keyword>